<feature type="compositionally biased region" description="Polar residues" evidence="1">
    <location>
        <begin position="200"/>
        <end position="210"/>
    </location>
</feature>
<feature type="compositionally biased region" description="Acidic residues" evidence="1">
    <location>
        <begin position="80"/>
        <end position="97"/>
    </location>
</feature>
<dbReference type="GO" id="GO:0000462">
    <property type="term" value="P:maturation of SSU-rRNA from tricistronic rRNA transcript (SSU-rRNA, 5.8S rRNA, LSU-rRNA)"/>
    <property type="evidence" value="ECO:0007669"/>
    <property type="project" value="TreeGrafter"/>
</dbReference>
<gene>
    <name evidence="2" type="ORF">F5Z01DRAFT_163261</name>
</gene>
<sequence length="301" mass="33129">MAVLGKRKAPAPSKEEEIDAEEILRRHFEARFAPLETPTAPAVANTDEHTTNEVDDNDDDAEQDEDDSAEDEWGGLSDDAISDSDEDSEDDSEEVVEVVDHSTSQPSKSQTMSKHELRAFMSSKAPSSEPKKQPPPPSTKSKTLPEDAPSLLANDLELRRLLSESHLLAAPKSSAFAEPKPFTSGKVRKKATDMRVQALGSKSSILTQDNVPMAIRKGMNSAREEREAKRRREAKENGIILERPQSGKQKERKRDFGSGVDRPGVGRMKGAQLTISDRDIQRVEGSRDVFGRSGKAGGKRR</sequence>
<feature type="compositionally biased region" description="Polar residues" evidence="1">
    <location>
        <begin position="101"/>
        <end position="112"/>
    </location>
</feature>
<keyword evidence="3" id="KW-1185">Reference proteome</keyword>
<dbReference type="EMBL" id="MU251258">
    <property type="protein sequence ID" value="KAG9253333.1"/>
    <property type="molecule type" value="Genomic_DNA"/>
</dbReference>
<feature type="compositionally biased region" description="Basic and acidic residues" evidence="1">
    <location>
        <begin position="222"/>
        <end position="236"/>
    </location>
</feature>
<dbReference type="Pfam" id="PF15375">
    <property type="entry name" value="FSAF1"/>
    <property type="match status" value="1"/>
</dbReference>
<proteinExistence type="predicted"/>
<evidence type="ECO:0000313" key="3">
    <source>
        <dbReference type="Proteomes" id="UP000887229"/>
    </source>
</evidence>
<dbReference type="Proteomes" id="UP000887229">
    <property type="component" value="Unassembled WGS sequence"/>
</dbReference>
<dbReference type="AlphaFoldDB" id="A0A9P8CNA8"/>
<dbReference type="PANTHER" id="PTHR28096:SF1">
    <property type="entry name" value="PROTEIN FAF1"/>
    <property type="match status" value="1"/>
</dbReference>
<dbReference type="GeneID" id="70288729"/>
<comment type="caution">
    <text evidence="2">The sequence shown here is derived from an EMBL/GenBank/DDBJ whole genome shotgun (WGS) entry which is preliminary data.</text>
</comment>
<evidence type="ECO:0000256" key="1">
    <source>
        <dbReference type="SAM" id="MobiDB-lite"/>
    </source>
</evidence>
<dbReference type="InterPro" id="IPR027973">
    <property type="entry name" value="FSAF1-like"/>
</dbReference>
<protein>
    <recommendedName>
        <fullName evidence="4">Protein FAF1</fullName>
    </recommendedName>
</protein>
<feature type="region of interest" description="Disordered" evidence="1">
    <location>
        <begin position="168"/>
        <end position="301"/>
    </location>
</feature>
<organism evidence="2 3">
    <name type="scientific">Emericellopsis atlantica</name>
    <dbReference type="NCBI Taxonomy" id="2614577"/>
    <lineage>
        <taxon>Eukaryota</taxon>
        <taxon>Fungi</taxon>
        <taxon>Dikarya</taxon>
        <taxon>Ascomycota</taxon>
        <taxon>Pezizomycotina</taxon>
        <taxon>Sordariomycetes</taxon>
        <taxon>Hypocreomycetidae</taxon>
        <taxon>Hypocreales</taxon>
        <taxon>Bionectriaceae</taxon>
        <taxon>Emericellopsis</taxon>
    </lineage>
</organism>
<evidence type="ECO:0008006" key="4">
    <source>
        <dbReference type="Google" id="ProtNLM"/>
    </source>
</evidence>
<feature type="region of interest" description="Disordered" evidence="1">
    <location>
        <begin position="1"/>
        <end position="20"/>
    </location>
</feature>
<dbReference type="InterPro" id="IPR053030">
    <property type="entry name" value="Ribosomal_biogenesis_FAF1-like"/>
</dbReference>
<reference evidence="2" key="1">
    <citation type="journal article" date="2021" name="IMA Fungus">
        <title>Genomic characterization of three marine fungi, including Emericellopsis atlantica sp. nov. with signatures of a generalist lifestyle and marine biomass degradation.</title>
        <authorList>
            <person name="Hagestad O.C."/>
            <person name="Hou L."/>
            <person name="Andersen J.H."/>
            <person name="Hansen E.H."/>
            <person name="Altermark B."/>
            <person name="Li C."/>
            <person name="Kuhnert E."/>
            <person name="Cox R.J."/>
            <person name="Crous P.W."/>
            <person name="Spatafora J.W."/>
            <person name="Lail K."/>
            <person name="Amirebrahimi M."/>
            <person name="Lipzen A."/>
            <person name="Pangilinan J."/>
            <person name="Andreopoulos W."/>
            <person name="Hayes R.D."/>
            <person name="Ng V."/>
            <person name="Grigoriev I.V."/>
            <person name="Jackson S.A."/>
            <person name="Sutton T.D.S."/>
            <person name="Dobson A.D.W."/>
            <person name="Rama T."/>
        </authorList>
    </citation>
    <scope>NUCLEOTIDE SEQUENCE</scope>
    <source>
        <strain evidence="2">TS7</strain>
    </source>
</reference>
<dbReference type="PANTHER" id="PTHR28096">
    <property type="entry name" value="PROTEIN FAF1"/>
    <property type="match status" value="1"/>
</dbReference>
<name>A0A9P8CNA8_9HYPO</name>
<evidence type="ECO:0000313" key="2">
    <source>
        <dbReference type="EMBL" id="KAG9253333.1"/>
    </source>
</evidence>
<dbReference type="RefSeq" id="XP_046117257.1">
    <property type="nucleotide sequence ID" value="XM_046257826.1"/>
</dbReference>
<feature type="compositionally biased region" description="Acidic residues" evidence="1">
    <location>
        <begin position="53"/>
        <end position="73"/>
    </location>
</feature>
<accession>A0A9P8CNA8</accession>
<dbReference type="GO" id="GO:0005730">
    <property type="term" value="C:nucleolus"/>
    <property type="evidence" value="ECO:0007669"/>
    <property type="project" value="TreeGrafter"/>
</dbReference>
<feature type="region of interest" description="Disordered" evidence="1">
    <location>
        <begin position="29"/>
        <end position="152"/>
    </location>
</feature>
<feature type="compositionally biased region" description="Basic and acidic residues" evidence="1">
    <location>
        <begin position="276"/>
        <end position="290"/>
    </location>
</feature>
<dbReference type="OrthoDB" id="5556956at2759"/>